<organism evidence="3 4">
    <name type="scientific">Drosophila ananassae</name>
    <name type="common">Fruit fly</name>
    <dbReference type="NCBI Taxonomy" id="7217"/>
    <lineage>
        <taxon>Eukaryota</taxon>
        <taxon>Metazoa</taxon>
        <taxon>Ecdysozoa</taxon>
        <taxon>Arthropoda</taxon>
        <taxon>Hexapoda</taxon>
        <taxon>Insecta</taxon>
        <taxon>Pterygota</taxon>
        <taxon>Neoptera</taxon>
        <taxon>Endopterygota</taxon>
        <taxon>Diptera</taxon>
        <taxon>Brachycera</taxon>
        <taxon>Muscomorpha</taxon>
        <taxon>Ephydroidea</taxon>
        <taxon>Drosophilidae</taxon>
        <taxon>Drosophila</taxon>
        <taxon>Sophophora</taxon>
    </lineage>
</organism>
<feature type="transmembrane region" description="Helical" evidence="2">
    <location>
        <begin position="16"/>
        <end position="37"/>
    </location>
</feature>
<keyword evidence="2" id="KW-0812">Transmembrane</keyword>
<keyword evidence="4" id="KW-1185">Reference proteome</keyword>
<feature type="region of interest" description="Disordered" evidence="1">
    <location>
        <begin position="94"/>
        <end position="144"/>
    </location>
</feature>
<feature type="compositionally biased region" description="Polar residues" evidence="1">
    <location>
        <begin position="120"/>
        <end position="133"/>
    </location>
</feature>
<dbReference type="OrthoDB" id="7862558at2759"/>
<proteinExistence type="predicted"/>
<sequence>MSRSLINEGRSRKKSCLCLFVGITVGIFLAGILHYSIVQSDTYGFGSKKFKRIIRHDVSKNVSVIPSLKTESPVKTLEVALPSTVLPETTTKIAEEVTNENSSTDSTQNPVKKSDEEETTVPSSSTLDESTTEVLKDYNETLVQ</sequence>
<evidence type="ECO:0000313" key="3">
    <source>
        <dbReference type="EMBL" id="KPU78417.1"/>
    </source>
</evidence>
<dbReference type="AlphaFoldDB" id="A0A0P8ZV09"/>
<gene>
    <name evidence="3" type="primary">Dana\GF26987</name>
    <name evidence="3" type="ORF">GF26987</name>
</gene>
<accession>A0A0P8ZV09</accession>
<protein>
    <submittedName>
        <fullName evidence="3">Uncharacterized protein</fullName>
    </submittedName>
</protein>
<evidence type="ECO:0000313" key="4">
    <source>
        <dbReference type="Proteomes" id="UP000007801"/>
    </source>
</evidence>
<feature type="compositionally biased region" description="Polar residues" evidence="1">
    <location>
        <begin position="99"/>
        <end position="111"/>
    </location>
</feature>
<dbReference type="SMR" id="A0A0P8ZV09"/>
<dbReference type="EMBL" id="CH902618">
    <property type="protein sequence ID" value="KPU78417.1"/>
    <property type="molecule type" value="Genomic_DNA"/>
</dbReference>
<keyword evidence="2" id="KW-0472">Membrane</keyword>
<evidence type="ECO:0000256" key="1">
    <source>
        <dbReference type="SAM" id="MobiDB-lite"/>
    </source>
</evidence>
<evidence type="ECO:0000256" key="2">
    <source>
        <dbReference type="SAM" id="Phobius"/>
    </source>
</evidence>
<reference evidence="3 4" key="1">
    <citation type="journal article" date="2007" name="Nature">
        <title>Evolution of genes and genomes on the Drosophila phylogeny.</title>
        <authorList>
            <consortium name="Drosophila 12 Genomes Consortium"/>
            <person name="Clark A.G."/>
            <person name="Eisen M.B."/>
            <person name="Smith D.R."/>
            <person name="Bergman C.M."/>
            <person name="Oliver B."/>
            <person name="Markow T.A."/>
            <person name="Kaufman T.C."/>
            <person name="Kellis M."/>
            <person name="Gelbart W."/>
            <person name="Iyer V.N."/>
            <person name="Pollard D.A."/>
            <person name="Sackton T.B."/>
            <person name="Larracuente A.M."/>
            <person name="Singh N.D."/>
            <person name="Abad J.P."/>
            <person name="Abt D.N."/>
            <person name="Adryan B."/>
            <person name="Aguade M."/>
            <person name="Akashi H."/>
            <person name="Anderson W.W."/>
            <person name="Aquadro C.F."/>
            <person name="Ardell D.H."/>
            <person name="Arguello R."/>
            <person name="Artieri C.G."/>
            <person name="Barbash D.A."/>
            <person name="Barker D."/>
            <person name="Barsanti P."/>
            <person name="Batterham P."/>
            <person name="Batzoglou S."/>
            <person name="Begun D."/>
            <person name="Bhutkar A."/>
            <person name="Blanco E."/>
            <person name="Bosak S.A."/>
            <person name="Bradley R.K."/>
            <person name="Brand A.D."/>
            <person name="Brent M.R."/>
            <person name="Brooks A.N."/>
            <person name="Brown R.H."/>
            <person name="Butlin R.K."/>
            <person name="Caggese C."/>
            <person name="Calvi B.R."/>
            <person name="Bernardo de Carvalho A."/>
            <person name="Caspi A."/>
            <person name="Castrezana S."/>
            <person name="Celniker S.E."/>
            <person name="Chang J.L."/>
            <person name="Chapple C."/>
            <person name="Chatterji S."/>
            <person name="Chinwalla A."/>
            <person name="Civetta A."/>
            <person name="Clifton S.W."/>
            <person name="Comeron J.M."/>
            <person name="Costello J.C."/>
            <person name="Coyne J.A."/>
            <person name="Daub J."/>
            <person name="David R.G."/>
            <person name="Delcher A.L."/>
            <person name="Delehaunty K."/>
            <person name="Do C.B."/>
            <person name="Ebling H."/>
            <person name="Edwards K."/>
            <person name="Eickbush T."/>
            <person name="Evans J.D."/>
            <person name="Filipski A."/>
            <person name="Findeiss S."/>
            <person name="Freyhult E."/>
            <person name="Fulton L."/>
            <person name="Fulton R."/>
            <person name="Garcia A.C."/>
            <person name="Gardiner A."/>
            <person name="Garfield D.A."/>
            <person name="Garvin B.E."/>
            <person name="Gibson G."/>
            <person name="Gilbert D."/>
            <person name="Gnerre S."/>
            <person name="Godfrey J."/>
            <person name="Good R."/>
            <person name="Gotea V."/>
            <person name="Gravely B."/>
            <person name="Greenberg A.J."/>
            <person name="Griffiths-Jones S."/>
            <person name="Gross S."/>
            <person name="Guigo R."/>
            <person name="Gustafson E.A."/>
            <person name="Haerty W."/>
            <person name="Hahn M.W."/>
            <person name="Halligan D.L."/>
            <person name="Halpern A.L."/>
            <person name="Halter G.M."/>
            <person name="Han M.V."/>
            <person name="Heger A."/>
            <person name="Hillier L."/>
            <person name="Hinrichs A.S."/>
            <person name="Holmes I."/>
            <person name="Hoskins R.A."/>
            <person name="Hubisz M.J."/>
            <person name="Hultmark D."/>
            <person name="Huntley M.A."/>
            <person name="Jaffe D.B."/>
            <person name="Jagadeeshan S."/>
            <person name="Jeck W.R."/>
            <person name="Johnson J."/>
            <person name="Jones C.D."/>
            <person name="Jordan W.C."/>
            <person name="Karpen G.H."/>
            <person name="Kataoka E."/>
            <person name="Keightley P.D."/>
            <person name="Kheradpour P."/>
            <person name="Kirkness E.F."/>
            <person name="Koerich L.B."/>
            <person name="Kristiansen K."/>
            <person name="Kudrna D."/>
            <person name="Kulathinal R.J."/>
            <person name="Kumar S."/>
            <person name="Kwok R."/>
            <person name="Lander E."/>
            <person name="Langley C.H."/>
            <person name="Lapoint R."/>
            <person name="Lazzaro B.P."/>
            <person name="Lee S.J."/>
            <person name="Levesque L."/>
            <person name="Li R."/>
            <person name="Lin C.F."/>
            <person name="Lin M.F."/>
            <person name="Lindblad-Toh K."/>
            <person name="Llopart A."/>
            <person name="Long M."/>
            <person name="Low L."/>
            <person name="Lozovsky E."/>
            <person name="Lu J."/>
            <person name="Luo M."/>
            <person name="Machado C.A."/>
            <person name="Makalowski W."/>
            <person name="Marzo M."/>
            <person name="Matsuda M."/>
            <person name="Matzkin L."/>
            <person name="McAllister B."/>
            <person name="McBride C.S."/>
            <person name="McKernan B."/>
            <person name="McKernan K."/>
            <person name="Mendez-Lago M."/>
            <person name="Minx P."/>
            <person name="Mollenhauer M.U."/>
            <person name="Montooth K."/>
            <person name="Mount S.M."/>
            <person name="Mu X."/>
            <person name="Myers E."/>
            <person name="Negre B."/>
            <person name="Newfeld S."/>
            <person name="Nielsen R."/>
            <person name="Noor M.A."/>
            <person name="O'Grady P."/>
            <person name="Pachter L."/>
            <person name="Papaceit M."/>
            <person name="Parisi M.J."/>
            <person name="Parisi M."/>
            <person name="Parts L."/>
            <person name="Pedersen J.S."/>
            <person name="Pesole G."/>
            <person name="Phillippy A.M."/>
            <person name="Ponting C.P."/>
            <person name="Pop M."/>
            <person name="Porcelli D."/>
            <person name="Powell J.R."/>
            <person name="Prohaska S."/>
            <person name="Pruitt K."/>
            <person name="Puig M."/>
            <person name="Quesneville H."/>
            <person name="Ram K.R."/>
            <person name="Rand D."/>
            <person name="Rasmussen M.D."/>
            <person name="Reed L.K."/>
            <person name="Reenan R."/>
            <person name="Reily A."/>
            <person name="Remington K.A."/>
            <person name="Rieger T.T."/>
            <person name="Ritchie M.G."/>
            <person name="Robin C."/>
            <person name="Rogers Y.H."/>
            <person name="Rohde C."/>
            <person name="Rozas J."/>
            <person name="Rubenfield M.J."/>
            <person name="Ruiz A."/>
            <person name="Russo S."/>
            <person name="Salzberg S.L."/>
            <person name="Sanchez-Gracia A."/>
            <person name="Saranga D.J."/>
            <person name="Sato H."/>
            <person name="Schaeffer S.W."/>
            <person name="Schatz M.C."/>
            <person name="Schlenke T."/>
            <person name="Schwartz R."/>
            <person name="Segarra C."/>
            <person name="Singh R.S."/>
            <person name="Sirot L."/>
            <person name="Sirota M."/>
            <person name="Sisneros N.B."/>
            <person name="Smith C.D."/>
            <person name="Smith T.F."/>
            <person name="Spieth J."/>
            <person name="Stage D.E."/>
            <person name="Stark A."/>
            <person name="Stephan W."/>
            <person name="Strausberg R.L."/>
            <person name="Strempel S."/>
            <person name="Sturgill D."/>
            <person name="Sutton G."/>
            <person name="Sutton G.G."/>
            <person name="Tao W."/>
            <person name="Teichmann S."/>
            <person name="Tobari Y.N."/>
            <person name="Tomimura Y."/>
            <person name="Tsolas J.M."/>
            <person name="Valente V.L."/>
            <person name="Venter E."/>
            <person name="Venter J.C."/>
            <person name="Vicario S."/>
            <person name="Vieira F.G."/>
            <person name="Vilella A.J."/>
            <person name="Villasante A."/>
            <person name="Walenz B."/>
            <person name="Wang J."/>
            <person name="Wasserman M."/>
            <person name="Watts T."/>
            <person name="Wilson D."/>
            <person name="Wilson R.K."/>
            <person name="Wing R.A."/>
            <person name="Wolfner M.F."/>
            <person name="Wong A."/>
            <person name="Wong G.K."/>
            <person name="Wu C.I."/>
            <person name="Wu G."/>
            <person name="Yamamoto D."/>
            <person name="Yang H.P."/>
            <person name="Yang S.P."/>
            <person name="Yorke J.A."/>
            <person name="Yoshida K."/>
            <person name="Zdobnov E."/>
            <person name="Zhang P."/>
            <person name="Zhang Y."/>
            <person name="Zimin A.V."/>
            <person name="Baldwin J."/>
            <person name="Abdouelleil A."/>
            <person name="Abdulkadir J."/>
            <person name="Abebe A."/>
            <person name="Abera B."/>
            <person name="Abreu J."/>
            <person name="Acer S.C."/>
            <person name="Aftuck L."/>
            <person name="Alexander A."/>
            <person name="An P."/>
            <person name="Anderson E."/>
            <person name="Anderson S."/>
            <person name="Arachi H."/>
            <person name="Azer M."/>
            <person name="Bachantsang P."/>
            <person name="Barry A."/>
            <person name="Bayul T."/>
            <person name="Berlin A."/>
            <person name="Bessette D."/>
            <person name="Bloom T."/>
            <person name="Blye J."/>
            <person name="Boguslavskiy L."/>
            <person name="Bonnet C."/>
            <person name="Boukhgalter B."/>
            <person name="Bourzgui I."/>
            <person name="Brown A."/>
            <person name="Cahill P."/>
            <person name="Channer S."/>
            <person name="Cheshatsang Y."/>
            <person name="Chuda L."/>
            <person name="Citroen M."/>
            <person name="Collymore A."/>
            <person name="Cooke P."/>
            <person name="Costello M."/>
            <person name="D'Aco K."/>
            <person name="Daza R."/>
            <person name="De Haan G."/>
            <person name="DeGray S."/>
            <person name="DeMaso C."/>
            <person name="Dhargay N."/>
            <person name="Dooley K."/>
            <person name="Dooley E."/>
            <person name="Doricent M."/>
            <person name="Dorje P."/>
            <person name="Dorjee K."/>
            <person name="Dupes A."/>
            <person name="Elong R."/>
            <person name="Falk J."/>
            <person name="Farina A."/>
            <person name="Faro S."/>
            <person name="Ferguson D."/>
            <person name="Fisher S."/>
            <person name="Foley C.D."/>
            <person name="Franke A."/>
            <person name="Friedrich D."/>
            <person name="Gadbois L."/>
            <person name="Gearin G."/>
            <person name="Gearin C.R."/>
            <person name="Giannoukos G."/>
            <person name="Goode T."/>
            <person name="Graham J."/>
            <person name="Grandbois E."/>
            <person name="Grewal S."/>
            <person name="Gyaltsen K."/>
            <person name="Hafez N."/>
            <person name="Hagos B."/>
            <person name="Hall J."/>
            <person name="Henson C."/>
            <person name="Hollinger A."/>
            <person name="Honan T."/>
            <person name="Huard M.D."/>
            <person name="Hughes L."/>
            <person name="Hurhula B."/>
            <person name="Husby M.E."/>
            <person name="Kamat A."/>
            <person name="Kanga B."/>
            <person name="Kashin S."/>
            <person name="Khazanovich D."/>
            <person name="Kisner P."/>
            <person name="Lance K."/>
            <person name="Lara M."/>
            <person name="Lee W."/>
            <person name="Lennon N."/>
            <person name="Letendre F."/>
            <person name="LeVine R."/>
            <person name="Lipovsky A."/>
            <person name="Liu X."/>
            <person name="Liu J."/>
            <person name="Liu S."/>
            <person name="Lokyitsang T."/>
            <person name="Lokyitsang Y."/>
            <person name="Lubonja R."/>
            <person name="Lui A."/>
            <person name="MacDonald P."/>
            <person name="Magnisalis V."/>
            <person name="Maru K."/>
            <person name="Matthews C."/>
            <person name="McCusker W."/>
            <person name="McDonough S."/>
            <person name="Mehta T."/>
            <person name="Meldrim J."/>
            <person name="Meneus L."/>
            <person name="Mihai O."/>
            <person name="Mihalev A."/>
            <person name="Mihova T."/>
            <person name="Mittelman R."/>
            <person name="Mlenga V."/>
            <person name="Montmayeur A."/>
            <person name="Mulrain L."/>
            <person name="Navidi A."/>
            <person name="Naylor J."/>
            <person name="Negash T."/>
            <person name="Nguyen T."/>
            <person name="Nguyen N."/>
            <person name="Nicol R."/>
            <person name="Norbu C."/>
            <person name="Norbu N."/>
            <person name="Novod N."/>
            <person name="O'Neill B."/>
            <person name="Osman S."/>
            <person name="Markiewicz E."/>
            <person name="Oyono O.L."/>
            <person name="Patti C."/>
            <person name="Phunkhang P."/>
            <person name="Pierre F."/>
            <person name="Priest M."/>
            <person name="Raghuraman S."/>
            <person name="Rege F."/>
            <person name="Reyes R."/>
            <person name="Rise C."/>
            <person name="Rogov P."/>
            <person name="Ross K."/>
            <person name="Ryan E."/>
            <person name="Settipalli S."/>
            <person name="Shea T."/>
            <person name="Sherpa N."/>
            <person name="Shi L."/>
            <person name="Shih D."/>
            <person name="Sparrow T."/>
            <person name="Spaulding J."/>
            <person name="Stalker J."/>
            <person name="Stange-Thomann N."/>
            <person name="Stavropoulos S."/>
            <person name="Stone C."/>
            <person name="Strader C."/>
            <person name="Tesfaye S."/>
            <person name="Thomson T."/>
            <person name="Thoulutsang Y."/>
            <person name="Thoulutsang D."/>
            <person name="Topham K."/>
            <person name="Topping I."/>
            <person name="Tsamla T."/>
            <person name="Vassiliev H."/>
            <person name="Vo A."/>
            <person name="Wangchuk T."/>
            <person name="Wangdi T."/>
            <person name="Weiand M."/>
            <person name="Wilkinson J."/>
            <person name="Wilson A."/>
            <person name="Yadav S."/>
            <person name="Young G."/>
            <person name="Yu Q."/>
            <person name="Zembek L."/>
            <person name="Zhong D."/>
            <person name="Zimmer A."/>
            <person name="Zwirko Z."/>
            <person name="Jaffe D.B."/>
            <person name="Alvarez P."/>
            <person name="Brockman W."/>
            <person name="Butler J."/>
            <person name="Chin C."/>
            <person name="Gnerre S."/>
            <person name="Grabherr M."/>
            <person name="Kleber M."/>
            <person name="Mauceli E."/>
            <person name="MacCallum I."/>
        </authorList>
    </citation>
    <scope>NUCLEOTIDE SEQUENCE [LARGE SCALE GENOMIC DNA]</scope>
    <source>
        <strain evidence="4">Tucson 14024-0371.13</strain>
    </source>
</reference>
<keyword evidence="2" id="KW-1133">Transmembrane helix</keyword>
<dbReference type="Proteomes" id="UP000007801">
    <property type="component" value="Unassembled WGS sequence"/>
</dbReference>
<name>A0A0P8ZV09_DROAN</name>
<feature type="compositionally biased region" description="Basic and acidic residues" evidence="1">
    <location>
        <begin position="134"/>
        <end position="144"/>
    </location>
</feature>
<dbReference type="InParanoid" id="A0A0P8ZV09"/>